<evidence type="ECO:0008006" key="3">
    <source>
        <dbReference type="Google" id="ProtNLM"/>
    </source>
</evidence>
<evidence type="ECO:0000313" key="1">
    <source>
        <dbReference type="EMBL" id="OJZ80756.1"/>
    </source>
</evidence>
<proteinExistence type="predicted"/>
<name>A0A1M3T209_ASPLC</name>
<dbReference type="AlphaFoldDB" id="A0A1M3T209"/>
<accession>A0A1M3T209</accession>
<dbReference type="Proteomes" id="UP000184063">
    <property type="component" value="Unassembled WGS sequence"/>
</dbReference>
<gene>
    <name evidence="1" type="ORF">ASPFODRAFT_52983</name>
</gene>
<organism evidence="1 2">
    <name type="scientific">Aspergillus luchuensis (strain CBS 106.47)</name>
    <dbReference type="NCBI Taxonomy" id="1137211"/>
    <lineage>
        <taxon>Eukaryota</taxon>
        <taxon>Fungi</taxon>
        <taxon>Dikarya</taxon>
        <taxon>Ascomycota</taxon>
        <taxon>Pezizomycotina</taxon>
        <taxon>Eurotiomycetes</taxon>
        <taxon>Eurotiomycetidae</taxon>
        <taxon>Eurotiales</taxon>
        <taxon>Aspergillaceae</taxon>
        <taxon>Aspergillus</taxon>
        <taxon>Aspergillus subgen. Circumdati</taxon>
    </lineage>
</organism>
<dbReference type="EMBL" id="KV878253">
    <property type="protein sequence ID" value="OJZ80756.1"/>
    <property type="molecule type" value="Genomic_DNA"/>
</dbReference>
<protein>
    <recommendedName>
        <fullName evidence="3">Metallothionein</fullName>
    </recommendedName>
</protein>
<dbReference type="VEuPathDB" id="FungiDB:ASPFODRAFT_52983"/>
<sequence>MAPCECKCCSGSCNSCSCANCKVCYTSSNTKFHLSHERIVVVWMWNDTDRLL</sequence>
<evidence type="ECO:0000313" key="2">
    <source>
        <dbReference type="Proteomes" id="UP000184063"/>
    </source>
</evidence>
<reference evidence="2" key="1">
    <citation type="journal article" date="2017" name="Genome Biol.">
        <title>Comparative genomics reveals high biological diversity and specific adaptations in the industrially and medically important fungal genus Aspergillus.</title>
        <authorList>
            <person name="de Vries R.P."/>
            <person name="Riley R."/>
            <person name="Wiebenga A."/>
            <person name="Aguilar-Osorio G."/>
            <person name="Amillis S."/>
            <person name="Uchima C.A."/>
            <person name="Anderluh G."/>
            <person name="Asadollahi M."/>
            <person name="Askin M."/>
            <person name="Barry K."/>
            <person name="Battaglia E."/>
            <person name="Bayram O."/>
            <person name="Benocci T."/>
            <person name="Braus-Stromeyer S.A."/>
            <person name="Caldana C."/>
            <person name="Canovas D."/>
            <person name="Cerqueira G.C."/>
            <person name="Chen F."/>
            <person name="Chen W."/>
            <person name="Choi C."/>
            <person name="Clum A."/>
            <person name="Dos Santos R.A."/>
            <person name="Damasio A.R."/>
            <person name="Diallinas G."/>
            <person name="Emri T."/>
            <person name="Fekete E."/>
            <person name="Flipphi M."/>
            <person name="Freyberg S."/>
            <person name="Gallo A."/>
            <person name="Gournas C."/>
            <person name="Habgood R."/>
            <person name="Hainaut M."/>
            <person name="Harispe M.L."/>
            <person name="Henrissat B."/>
            <person name="Hilden K.S."/>
            <person name="Hope R."/>
            <person name="Hossain A."/>
            <person name="Karabika E."/>
            <person name="Karaffa L."/>
            <person name="Karanyi Z."/>
            <person name="Krasevec N."/>
            <person name="Kuo A."/>
            <person name="Kusch H."/>
            <person name="LaButti K."/>
            <person name="Lagendijk E.L."/>
            <person name="Lapidus A."/>
            <person name="Levasseur A."/>
            <person name="Lindquist E."/>
            <person name="Lipzen A."/>
            <person name="Logrieco A.F."/>
            <person name="MacCabe A."/>
            <person name="Maekelae M.R."/>
            <person name="Malavazi I."/>
            <person name="Melin P."/>
            <person name="Meyer V."/>
            <person name="Mielnichuk N."/>
            <person name="Miskei M."/>
            <person name="Molnar A.P."/>
            <person name="Mule G."/>
            <person name="Ngan C.Y."/>
            <person name="Orejas M."/>
            <person name="Orosz E."/>
            <person name="Ouedraogo J.P."/>
            <person name="Overkamp K.M."/>
            <person name="Park H.-S."/>
            <person name="Perrone G."/>
            <person name="Piumi F."/>
            <person name="Punt P.J."/>
            <person name="Ram A.F."/>
            <person name="Ramon A."/>
            <person name="Rauscher S."/>
            <person name="Record E."/>
            <person name="Riano-Pachon D.M."/>
            <person name="Robert V."/>
            <person name="Roehrig J."/>
            <person name="Ruller R."/>
            <person name="Salamov A."/>
            <person name="Salih N.S."/>
            <person name="Samson R.A."/>
            <person name="Sandor E."/>
            <person name="Sanguinetti M."/>
            <person name="Schuetze T."/>
            <person name="Sepcic K."/>
            <person name="Shelest E."/>
            <person name="Sherlock G."/>
            <person name="Sophianopoulou V."/>
            <person name="Squina F.M."/>
            <person name="Sun H."/>
            <person name="Susca A."/>
            <person name="Todd R.B."/>
            <person name="Tsang A."/>
            <person name="Unkles S.E."/>
            <person name="van de Wiele N."/>
            <person name="van Rossen-Uffink D."/>
            <person name="Oliveira J.V."/>
            <person name="Vesth T.C."/>
            <person name="Visser J."/>
            <person name="Yu J.-H."/>
            <person name="Zhou M."/>
            <person name="Andersen M.R."/>
            <person name="Archer D.B."/>
            <person name="Baker S.E."/>
            <person name="Benoit I."/>
            <person name="Brakhage A.A."/>
            <person name="Braus G.H."/>
            <person name="Fischer R."/>
            <person name="Frisvad J.C."/>
            <person name="Goldman G.H."/>
            <person name="Houbraken J."/>
            <person name="Oakley B."/>
            <person name="Pocsi I."/>
            <person name="Scazzocchio C."/>
            <person name="Seiboth B."/>
            <person name="vanKuyk P.A."/>
            <person name="Wortman J."/>
            <person name="Dyer P.S."/>
            <person name="Grigoriev I.V."/>
        </authorList>
    </citation>
    <scope>NUCLEOTIDE SEQUENCE [LARGE SCALE GENOMIC DNA]</scope>
    <source>
        <strain evidence="2">CBS 106.47</strain>
    </source>
</reference>